<proteinExistence type="predicted"/>
<organism evidence="2 3">
    <name type="scientific">Aspergillus taichungensis</name>
    <dbReference type="NCBI Taxonomy" id="482145"/>
    <lineage>
        <taxon>Eukaryota</taxon>
        <taxon>Fungi</taxon>
        <taxon>Dikarya</taxon>
        <taxon>Ascomycota</taxon>
        <taxon>Pezizomycotina</taxon>
        <taxon>Eurotiomycetes</taxon>
        <taxon>Eurotiomycetidae</taxon>
        <taxon>Eurotiales</taxon>
        <taxon>Aspergillaceae</taxon>
        <taxon>Aspergillus</taxon>
        <taxon>Aspergillus subgen. Circumdati</taxon>
    </lineage>
</organism>
<keyword evidence="1" id="KW-0812">Transmembrane</keyword>
<reference evidence="3" key="1">
    <citation type="submission" date="2017-12" db="EMBL/GenBank/DDBJ databases">
        <authorList>
            <consortium name="DOE Joint Genome Institute"/>
            <person name="Mondo S.J."/>
            <person name="Kjaerbolling I."/>
            <person name="Vesth T.C."/>
            <person name="Frisvad J.C."/>
            <person name="Nybo J.L."/>
            <person name="Theobald S."/>
            <person name="Kuo A."/>
            <person name="Bowyer P."/>
            <person name="Matsuda Y."/>
            <person name="Lyhne E.K."/>
            <person name="Kogle M.E."/>
            <person name="Clum A."/>
            <person name="Lipzen A."/>
            <person name="Salamov A."/>
            <person name="Ngan C.Y."/>
            <person name="Daum C."/>
            <person name="Chiniquy J."/>
            <person name="Barry K."/>
            <person name="LaButti K."/>
            <person name="Haridas S."/>
            <person name="Simmons B.A."/>
            <person name="Magnuson J.K."/>
            <person name="Mortensen U.H."/>
            <person name="Larsen T.O."/>
            <person name="Grigoriev I.V."/>
            <person name="Baker S.E."/>
            <person name="Andersen M.R."/>
            <person name="Nordberg H.P."/>
            <person name="Cantor M.N."/>
            <person name="Hua S.X."/>
        </authorList>
    </citation>
    <scope>NUCLEOTIDE SEQUENCE [LARGE SCALE GENOMIC DNA]</scope>
    <source>
        <strain evidence="3">IBT 19404</strain>
    </source>
</reference>
<keyword evidence="1" id="KW-0472">Membrane</keyword>
<dbReference type="EMBL" id="KZ559508">
    <property type="protein sequence ID" value="PLN84925.1"/>
    <property type="molecule type" value="Genomic_DNA"/>
</dbReference>
<keyword evidence="1" id="KW-1133">Transmembrane helix</keyword>
<accession>A0A2J5I4R6</accession>
<evidence type="ECO:0000256" key="1">
    <source>
        <dbReference type="SAM" id="Phobius"/>
    </source>
</evidence>
<gene>
    <name evidence="2" type="ORF">BDW42DRAFT_161919</name>
</gene>
<sequence>MTCCPFKARIMPKENHQSKILTDIEYTSRSNFINGISMRISNLIGLVPCFFYLVEIYLAQPKVFQLTMRSCFA</sequence>
<dbReference type="AlphaFoldDB" id="A0A2J5I4R6"/>
<dbReference type="Proteomes" id="UP000235023">
    <property type="component" value="Unassembled WGS sequence"/>
</dbReference>
<name>A0A2J5I4R6_9EURO</name>
<protein>
    <submittedName>
        <fullName evidence="2">Uncharacterized protein</fullName>
    </submittedName>
</protein>
<feature type="transmembrane region" description="Helical" evidence="1">
    <location>
        <begin position="40"/>
        <end position="59"/>
    </location>
</feature>
<evidence type="ECO:0000313" key="3">
    <source>
        <dbReference type="Proteomes" id="UP000235023"/>
    </source>
</evidence>
<evidence type="ECO:0000313" key="2">
    <source>
        <dbReference type="EMBL" id="PLN84925.1"/>
    </source>
</evidence>
<keyword evidence="3" id="KW-1185">Reference proteome</keyword>